<feature type="domain" description="HTH APSES-type" evidence="1">
    <location>
        <begin position="75"/>
        <end position="195"/>
    </location>
</feature>
<dbReference type="GO" id="GO:0033309">
    <property type="term" value="C:SBF transcription complex"/>
    <property type="evidence" value="ECO:0007669"/>
    <property type="project" value="TreeGrafter"/>
</dbReference>
<dbReference type="SUPFAM" id="SSF54616">
    <property type="entry name" value="DNA-binding domain of Mlu1-box binding protein MBP1"/>
    <property type="match status" value="1"/>
</dbReference>
<dbReference type="GO" id="GO:0003677">
    <property type="term" value="F:DNA binding"/>
    <property type="evidence" value="ECO:0007669"/>
    <property type="project" value="InterPro"/>
</dbReference>
<protein>
    <recommendedName>
        <fullName evidence="1">HTH APSES-type domain-containing protein</fullName>
    </recommendedName>
</protein>
<dbReference type="GO" id="GO:0030907">
    <property type="term" value="C:MBF transcription complex"/>
    <property type="evidence" value="ECO:0007669"/>
    <property type="project" value="TreeGrafter"/>
</dbReference>
<evidence type="ECO:0000313" key="2">
    <source>
        <dbReference type="EMBL" id="KAK6336596.1"/>
    </source>
</evidence>
<dbReference type="InterPro" id="IPR003163">
    <property type="entry name" value="Tscrpt_reg_HTH_APSES-type"/>
</dbReference>
<dbReference type="PROSITE" id="PS51299">
    <property type="entry name" value="HTH_APSES"/>
    <property type="match status" value="1"/>
</dbReference>
<dbReference type="EMBL" id="JAVHNR010000007">
    <property type="protein sequence ID" value="KAK6336596.1"/>
    <property type="molecule type" value="Genomic_DNA"/>
</dbReference>
<reference evidence="2 3" key="1">
    <citation type="submission" date="2019-10" db="EMBL/GenBank/DDBJ databases">
        <authorList>
            <person name="Palmer J.M."/>
        </authorList>
    </citation>
    <scope>NUCLEOTIDE SEQUENCE [LARGE SCALE GENOMIC DNA]</scope>
    <source>
        <strain evidence="2 3">TWF718</strain>
    </source>
</reference>
<sequence>MATTSPCMMASERREVFTYEEDRVNYPYYFPQAEDLQKSHQAFRVQLPSSDSNTHDNDFKDARYYRTFHRDLKYILKRTDLRAHKYTFVTQDHDSGREITHSVLWDYETGHVRISPMFKSSEFDALRKKNTPRRCVTRNGLNDCYASITGGNIEAQGFWIPYLAAKAICSRFCYSIRDALSPIFGNDFPALCERERAKILSDGKGYGSEETLQIENSVVEAVKAKQAVVEWQIYFEEGTMRTGRQEKLPPIENAWKQYLTTCKGLWVPPRLSYPEPPLNQQEADIQAASILMALKYGDPEPEWPIFQNA</sequence>
<comment type="caution">
    <text evidence="2">The sequence shown here is derived from an EMBL/GenBank/DDBJ whole genome shotgun (WGS) entry which is preliminary data.</text>
</comment>
<dbReference type="InterPro" id="IPR036887">
    <property type="entry name" value="HTH_APSES_sf"/>
</dbReference>
<dbReference type="PANTHER" id="PTHR43828:SF5">
    <property type="entry name" value="TRANSCRIPTIONAL REPRESSOR XBP1"/>
    <property type="match status" value="1"/>
</dbReference>
<name>A0AAN8RAE5_9PEZI</name>
<dbReference type="GO" id="GO:0000981">
    <property type="term" value="F:DNA-binding transcription factor activity, RNA polymerase II-specific"/>
    <property type="evidence" value="ECO:0007669"/>
    <property type="project" value="UniProtKB-ARBA"/>
</dbReference>
<dbReference type="PANTHER" id="PTHR43828">
    <property type="entry name" value="ASPARAGINASE"/>
    <property type="match status" value="1"/>
</dbReference>
<dbReference type="Gene3D" id="3.10.260.10">
    <property type="entry name" value="Transcription regulator HTH, APSES-type DNA-binding domain"/>
    <property type="match status" value="1"/>
</dbReference>
<organism evidence="2 3">
    <name type="scientific">Orbilia javanica</name>
    <dbReference type="NCBI Taxonomy" id="47235"/>
    <lineage>
        <taxon>Eukaryota</taxon>
        <taxon>Fungi</taxon>
        <taxon>Dikarya</taxon>
        <taxon>Ascomycota</taxon>
        <taxon>Pezizomycotina</taxon>
        <taxon>Orbiliomycetes</taxon>
        <taxon>Orbiliales</taxon>
        <taxon>Orbiliaceae</taxon>
        <taxon>Orbilia</taxon>
    </lineage>
</organism>
<dbReference type="InterPro" id="IPR051642">
    <property type="entry name" value="SWI6-like"/>
</dbReference>
<dbReference type="AlphaFoldDB" id="A0AAN8RAE5"/>
<gene>
    <name evidence="2" type="ORF">TWF718_009398</name>
</gene>
<proteinExistence type="predicted"/>
<accession>A0AAN8RAE5</accession>
<dbReference type="Proteomes" id="UP001313282">
    <property type="component" value="Unassembled WGS sequence"/>
</dbReference>
<evidence type="ECO:0000259" key="1">
    <source>
        <dbReference type="PROSITE" id="PS51299"/>
    </source>
</evidence>
<keyword evidence="3" id="KW-1185">Reference proteome</keyword>
<evidence type="ECO:0000313" key="3">
    <source>
        <dbReference type="Proteomes" id="UP001313282"/>
    </source>
</evidence>